<dbReference type="Proteomes" id="UP000199493">
    <property type="component" value="Unassembled WGS sequence"/>
</dbReference>
<sequence>GLVVLHEPPWYGTVCPVVWEGAGGDPGPYPMSTAIGWLPWHHRVE</sequence>
<evidence type="ECO:0000313" key="2">
    <source>
        <dbReference type="Proteomes" id="UP000199493"/>
    </source>
</evidence>
<organism evidence="1 2">
    <name type="scientific">Vreelandella aquamarina</name>
    <dbReference type="NCBI Taxonomy" id="77097"/>
    <lineage>
        <taxon>Bacteria</taxon>
        <taxon>Pseudomonadati</taxon>
        <taxon>Pseudomonadota</taxon>
        <taxon>Gammaproteobacteria</taxon>
        <taxon>Oceanospirillales</taxon>
        <taxon>Halomonadaceae</taxon>
        <taxon>Vreelandella</taxon>
    </lineage>
</organism>
<proteinExistence type="predicted"/>
<gene>
    <name evidence="1" type="ORF">SAMN04490369_11181</name>
</gene>
<dbReference type="EMBL" id="FODB01000118">
    <property type="protein sequence ID" value="SEO49856.1"/>
    <property type="molecule type" value="Genomic_DNA"/>
</dbReference>
<evidence type="ECO:0000313" key="1">
    <source>
        <dbReference type="EMBL" id="SEO49856.1"/>
    </source>
</evidence>
<reference evidence="1 2" key="1">
    <citation type="submission" date="2016-10" db="EMBL/GenBank/DDBJ databases">
        <authorList>
            <person name="de Groot N.N."/>
        </authorList>
    </citation>
    <scope>NUCLEOTIDE SEQUENCE [LARGE SCALE GENOMIC DNA]</scope>
    <source>
        <strain evidence="1 2">558</strain>
    </source>
</reference>
<name>A0A1H8Q726_9GAMM</name>
<protein>
    <submittedName>
        <fullName evidence="1">Uncharacterized protein</fullName>
    </submittedName>
</protein>
<dbReference type="AlphaFoldDB" id="A0A1H8Q726"/>
<feature type="non-terminal residue" evidence="1">
    <location>
        <position position="1"/>
    </location>
</feature>
<accession>A0A1H8Q726</accession>